<dbReference type="InterPro" id="IPR023801">
    <property type="entry name" value="His_deacetylse_dom"/>
</dbReference>
<dbReference type="RefSeq" id="XP_064667903.1">
    <property type="nucleotide sequence ID" value="XM_064811946.1"/>
</dbReference>
<dbReference type="Pfam" id="PF00850">
    <property type="entry name" value="Hist_deacetyl"/>
    <property type="match status" value="1"/>
</dbReference>
<feature type="compositionally biased region" description="Pro residues" evidence="1">
    <location>
        <begin position="970"/>
        <end position="982"/>
    </location>
</feature>
<gene>
    <name evidence="3" type="ORF">N656DRAFT_714161</name>
</gene>
<feature type="region of interest" description="Disordered" evidence="1">
    <location>
        <begin position="838"/>
        <end position="1120"/>
    </location>
</feature>
<feature type="compositionally biased region" description="Low complexity" evidence="1">
    <location>
        <begin position="106"/>
        <end position="133"/>
    </location>
</feature>
<dbReference type="GO" id="GO:0010468">
    <property type="term" value="P:regulation of gene expression"/>
    <property type="evidence" value="ECO:0007669"/>
    <property type="project" value="UniProtKB-ARBA"/>
</dbReference>
<dbReference type="InterPro" id="IPR023696">
    <property type="entry name" value="Ureohydrolase_dom_sf"/>
</dbReference>
<feature type="region of interest" description="Disordered" evidence="1">
    <location>
        <begin position="1133"/>
        <end position="1166"/>
    </location>
</feature>
<evidence type="ECO:0000313" key="4">
    <source>
        <dbReference type="Proteomes" id="UP001302812"/>
    </source>
</evidence>
<feature type="domain" description="Histone deacetylase" evidence="2">
    <location>
        <begin position="252"/>
        <end position="580"/>
    </location>
</feature>
<dbReference type="PRINTS" id="PR01270">
    <property type="entry name" value="HDASUPER"/>
</dbReference>
<dbReference type="Gene3D" id="3.40.800.20">
    <property type="entry name" value="Histone deacetylase domain"/>
    <property type="match status" value="1"/>
</dbReference>
<feature type="compositionally biased region" description="Pro residues" evidence="1">
    <location>
        <begin position="995"/>
        <end position="1011"/>
    </location>
</feature>
<dbReference type="InterPro" id="IPR037138">
    <property type="entry name" value="His_deacetylse_dom_sf"/>
</dbReference>
<dbReference type="CDD" id="cd09998">
    <property type="entry name" value="HDAC_Hos3"/>
    <property type="match status" value="1"/>
</dbReference>
<dbReference type="Proteomes" id="UP001302812">
    <property type="component" value="Unassembled WGS sequence"/>
</dbReference>
<keyword evidence="4" id="KW-1185">Reference proteome</keyword>
<feature type="compositionally biased region" description="Pro residues" evidence="1">
    <location>
        <begin position="641"/>
        <end position="650"/>
    </location>
</feature>
<dbReference type="SUPFAM" id="SSF52768">
    <property type="entry name" value="Arginase/deacetylase"/>
    <property type="match status" value="1"/>
</dbReference>
<evidence type="ECO:0000313" key="3">
    <source>
        <dbReference type="EMBL" id="KAK4110333.1"/>
    </source>
</evidence>
<reference evidence="3" key="2">
    <citation type="submission" date="2023-05" db="EMBL/GenBank/DDBJ databases">
        <authorList>
            <consortium name="Lawrence Berkeley National Laboratory"/>
            <person name="Steindorff A."/>
            <person name="Hensen N."/>
            <person name="Bonometti L."/>
            <person name="Westerberg I."/>
            <person name="Brannstrom I.O."/>
            <person name="Guillou S."/>
            <person name="Cros-Aarteil S."/>
            <person name="Calhoun S."/>
            <person name="Haridas S."/>
            <person name="Kuo A."/>
            <person name="Mondo S."/>
            <person name="Pangilinan J."/>
            <person name="Riley R."/>
            <person name="Labutti K."/>
            <person name="Andreopoulos B."/>
            <person name="Lipzen A."/>
            <person name="Chen C."/>
            <person name="Yanf M."/>
            <person name="Daum C."/>
            <person name="Ng V."/>
            <person name="Clum A."/>
            <person name="Ohm R."/>
            <person name="Martin F."/>
            <person name="Silar P."/>
            <person name="Natvig D."/>
            <person name="Lalanne C."/>
            <person name="Gautier V."/>
            <person name="Ament-Velasquez S.L."/>
            <person name="Kruys A."/>
            <person name="Hutchinson M.I."/>
            <person name="Powell A.J."/>
            <person name="Barry K."/>
            <person name="Miller A.N."/>
            <person name="Grigoriev I.V."/>
            <person name="Debuchy R."/>
            <person name="Gladieux P."/>
            <person name="Thoren M.H."/>
            <person name="Johannesson H."/>
        </authorList>
    </citation>
    <scope>NUCLEOTIDE SEQUENCE</scope>
    <source>
        <strain evidence="3">CBS 508.74</strain>
    </source>
</reference>
<feature type="region of interest" description="Disordered" evidence="1">
    <location>
        <begin position="1"/>
        <end position="142"/>
    </location>
</feature>
<protein>
    <submittedName>
        <fullName evidence="3">Arginase/deacetylase</fullName>
    </submittedName>
</protein>
<feature type="compositionally biased region" description="Basic and acidic residues" evidence="1">
    <location>
        <begin position="946"/>
        <end position="966"/>
    </location>
</feature>
<feature type="region of interest" description="Disordered" evidence="1">
    <location>
        <begin position="641"/>
        <end position="675"/>
    </location>
</feature>
<dbReference type="GO" id="GO:0004407">
    <property type="term" value="F:histone deacetylase activity"/>
    <property type="evidence" value="ECO:0007669"/>
    <property type="project" value="TreeGrafter"/>
</dbReference>
<reference evidence="3" key="1">
    <citation type="journal article" date="2023" name="Mol. Phylogenet. Evol.">
        <title>Genome-scale phylogeny and comparative genomics of the fungal order Sordariales.</title>
        <authorList>
            <person name="Hensen N."/>
            <person name="Bonometti L."/>
            <person name="Westerberg I."/>
            <person name="Brannstrom I.O."/>
            <person name="Guillou S."/>
            <person name="Cros-Aarteil S."/>
            <person name="Calhoun S."/>
            <person name="Haridas S."/>
            <person name="Kuo A."/>
            <person name="Mondo S."/>
            <person name="Pangilinan J."/>
            <person name="Riley R."/>
            <person name="LaButti K."/>
            <person name="Andreopoulos B."/>
            <person name="Lipzen A."/>
            <person name="Chen C."/>
            <person name="Yan M."/>
            <person name="Daum C."/>
            <person name="Ng V."/>
            <person name="Clum A."/>
            <person name="Steindorff A."/>
            <person name="Ohm R.A."/>
            <person name="Martin F."/>
            <person name="Silar P."/>
            <person name="Natvig D.O."/>
            <person name="Lalanne C."/>
            <person name="Gautier V."/>
            <person name="Ament-Velasquez S.L."/>
            <person name="Kruys A."/>
            <person name="Hutchinson M.I."/>
            <person name="Powell A.J."/>
            <person name="Barry K."/>
            <person name="Miller A.N."/>
            <person name="Grigoriev I.V."/>
            <person name="Debuchy R."/>
            <person name="Gladieux P."/>
            <person name="Hiltunen Thoren M."/>
            <person name="Johannesson H."/>
        </authorList>
    </citation>
    <scope>NUCLEOTIDE SEQUENCE</scope>
    <source>
        <strain evidence="3">CBS 508.74</strain>
    </source>
</reference>
<dbReference type="GeneID" id="89936071"/>
<dbReference type="PANTHER" id="PTHR47558">
    <property type="entry name" value="HISTONE DEACETYLASE HOS3"/>
    <property type="match status" value="1"/>
</dbReference>
<accession>A0AAN6QHH6</accession>
<feature type="compositionally biased region" description="Polar residues" evidence="1">
    <location>
        <begin position="1062"/>
        <end position="1080"/>
    </location>
</feature>
<organism evidence="3 4">
    <name type="scientific">Canariomyces notabilis</name>
    <dbReference type="NCBI Taxonomy" id="2074819"/>
    <lineage>
        <taxon>Eukaryota</taxon>
        <taxon>Fungi</taxon>
        <taxon>Dikarya</taxon>
        <taxon>Ascomycota</taxon>
        <taxon>Pezizomycotina</taxon>
        <taxon>Sordariomycetes</taxon>
        <taxon>Sordariomycetidae</taxon>
        <taxon>Sordariales</taxon>
        <taxon>Chaetomiaceae</taxon>
        <taxon>Canariomyces</taxon>
    </lineage>
</organism>
<comment type="caution">
    <text evidence="3">The sequence shown here is derived from an EMBL/GenBank/DDBJ whole genome shotgun (WGS) entry which is preliminary data.</text>
</comment>
<dbReference type="PANTHER" id="PTHR47558:SF1">
    <property type="entry name" value="HISTONE DEACETYLASE HOS3"/>
    <property type="match status" value="1"/>
</dbReference>
<evidence type="ECO:0000256" key="1">
    <source>
        <dbReference type="SAM" id="MobiDB-lite"/>
    </source>
</evidence>
<sequence length="1166" mass="124919">MDQAPRSPNIDSREGDSDLAQSLKHLTISASSPARPPRSPRQPALKPLNVDDRSPRSPARHGNPLKSPLRSASALANPPSRSSTPTLLRKASLNSLHSVNGVAPPRRASSVTISSPSSKPGSGRSPLRSLSPELPEEPAPTAHSIASAHFKAELEAHHGTEPTRRAETVVIFQDACYGHRYSRPRTSKAQLGTIVERPERIKACALGVSAAYVRLGERHQDGAFPIHPDMDMTSLPTIPFRIQKSTRRLSLGSQTVTNVHGTKWMEELKMMCDTAEAKLASGGKELQRPDIDRGTNGEAPQKLHEGDLYLCSESLDALEGALGAVCDAVDAVFRADGPRRAFCAIRPPGHHCSASHPSGFCWLNNVHVGIMHAILSHGLTHAAIIDFDLHHGDGSQSIAWEHNARSVGLAKNAAWWKKTSIGYFSLHDINSYPCEMGDEDKVRNASICIENAHGQTIWNVHLQPWKTEADFWHLYESKYSVLLEKTRAFLKSHSERLRASGLNSRAAIFLSAGFDASEWEGAGMQRHNVNVPTEFYARLARDVVRIAAEEGTSVEGRIISVLEGGYSDRALRSGVLSHLCGLAGDGPSSGDLQSSGLGIEGQKAVPLRARKDSSASERGARRYEPSWWSSVALEELEAAMTPPPVVPPKPRNCTPPTYSSPTQASAAKAVMPKNRRSMSNLSAAARSELGSYSYFAPLPPPDVPWAVAALELSKLLIPTERQTNSCTHEDLNAEATRARRDRQSALVQSLPPAAGTAGTGDRPSTRMGLRERKAKPSALVEDDENRKGRRKTVAGPSVLSTEAASNGSLTTTEKQPRHSCRRLSAASTIVSTAAMDAVPPAPRTAPIRSSSKADVTVRPESSTSVRTANSNALNVKKTRAPAKKEPVPRVPKVAKKLPGATNGAATQPVPAEGSSSAPASAEKTGDEVDKLTNEMRKIKITVINRAQREARERERLAREKLSKEETISAAPPPAVCKPPPPESTFSPTAAEQYPSPSPSLAPSASSPPPQSVLPSQHPSTPSLEFNQPPAFLTTPPPTTVNTDTDADSRRVMSPPPPSQQQHGQDIPSSSSPARGGNNKTVDVFVSYQPEGPAPETLPLPAQQPLQWMPPSLSGAGTPVVSPVKRDDLPVFSSTGVIPFAPSPAKATARDGTQGREKDLEGGVEQG</sequence>
<feature type="compositionally biased region" description="Basic and acidic residues" evidence="1">
    <location>
        <begin position="923"/>
        <end position="937"/>
    </location>
</feature>
<feature type="compositionally biased region" description="Polar residues" evidence="1">
    <location>
        <begin position="847"/>
        <end position="873"/>
    </location>
</feature>
<dbReference type="AlphaFoldDB" id="A0AAN6QHH6"/>
<dbReference type="InterPro" id="IPR000286">
    <property type="entry name" value="HDACs"/>
</dbReference>
<proteinExistence type="predicted"/>
<feature type="compositionally biased region" description="Polar residues" evidence="1">
    <location>
        <begin position="79"/>
        <end position="98"/>
    </location>
</feature>
<dbReference type="FunFam" id="3.40.800.20:FF:000011">
    <property type="entry name" value="Histone deacetylase HOS3"/>
    <property type="match status" value="1"/>
</dbReference>
<dbReference type="InterPro" id="IPR053244">
    <property type="entry name" value="HDAC_HD_type_1"/>
</dbReference>
<feature type="region of interest" description="Disordered" evidence="1">
    <location>
        <begin position="735"/>
        <end position="821"/>
    </location>
</feature>
<evidence type="ECO:0000259" key="2">
    <source>
        <dbReference type="Pfam" id="PF00850"/>
    </source>
</evidence>
<feature type="compositionally biased region" description="Polar residues" evidence="1">
    <location>
        <begin position="798"/>
        <end position="813"/>
    </location>
</feature>
<feature type="compositionally biased region" description="Low complexity" evidence="1">
    <location>
        <begin position="910"/>
        <end position="922"/>
    </location>
</feature>
<dbReference type="EMBL" id="MU853351">
    <property type="protein sequence ID" value="KAK4110333.1"/>
    <property type="molecule type" value="Genomic_DNA"/>
</dbReference>
<dbReference type="GO" id="GO:0005634">
    <property type="term" value="C:nucleus"/>
    <property type="evidence" value="ECO:0007669"/>
    <property type="project" value="TreeGrafter"/>
</dbReference>
<name>A0AAN6QHH6_9PEZI</name>